<feature type="chain" id="PRO_5045494489" evidence="1">
    <location>
        <begin position="33"/>
        <end position="214"/>
    </location>
</feature>
<protein>
    <submittedName>
        <fullName evidence="3">HNH endonuclease family protein</fullName>
    </submittedName>
</protein>
<dbReference type="EMBL" id="JBHMCG010000097">
    <property type="protein sequence ID" value="MFB9575015.1"/>
    <property type="molecule type" value="Genomic_DNA"/>
</dbReference>
<reference evidence="3 4" key="1">
    <citation type="submission" date="2024-09" db="EMBL/GenBank/DDBJ databases">
        <authorList>
            <person name="Sun Q."/>
            <person name="Mori K."/>
        </authorList>
    </citation>
    <scope>NUCLEOTIDE SEQUENCE [LARGE SCALE GENOMIC DNA]</scope>
    <source>
        <strain evidence="3 4">JCM 3331</strain>
    </source>
</reference>
<proteinExistence type="predicted"/>
<evidence type="ECO:0000313" key="3">
    <source>
        <dbReference type="EMBL" id="MFB9575015.1"/>
    </source>
</evidence>
<dbReference type="Proteomes" id="UP001589710">
    <property type="component" value="Unassembled WGS sequence"/>
</dbReference>
<accession>A0ABV5RAX7</accession>
<feature type="signal peptide" evidence="1">
    <location>
        <begin position="1"/>
        <end position="32"/>
    </location>
</feature>
<name>A0ABV5RAX7_9ACTN</name>
<evidence type="ECO:0000259" key="2">
    <source>
        <dbReference type="Pfam" id="PF07510"/>
    </source>
</evidence>
<dbReference type="GO" id="GO:0004519">
    <property type="term" value="F:endonuclease activity"/>
    <property type="evidence" value="ECO:0007669"/>
    <property type="project" value="UniProtKB-KW"/>
</dbReference>
<dbReference type="InterPro" id="IPR011089">
    <property type="entry name" value="GmrSD_C"/>
</dbReference>
<keyword evidence="3" id="KW-0378">Hydrolase</keyword>
<dbReference type="Pfam" id="PF07510">
    <property type="entry name" value="GmrSD_C"/>
    <property type="match status" value="1"/>
</dbReference>
<evidence type="ECO:0000256" key="1">
    <source>
        <dbReference type="SAM" id="SignalP"/>
    </source>
</evidence>
<keyword evidence="3" id="KW-0255">Endonuclease</keyword>
<comment type="caution">
    <text evidence="3">The sequence shown here is derived from an EMBL/GenBank/DDBJ whole genome shotgun (WGS) entry which is preliminary data.</text>
</comment>
<keyword evidence="4" id="KW-1185">Reference proteome</keyword>
<organism evidence="3 4">
    <name type="scientific">Streptomyces yanii</name>
    <dbReference type="NCBI Taxonomy" id="78510"/>
    <lineage>
        <taxon>Bacteria</taxon>
        <taxon>Bacillati</taxon>
        <taxon>Actinomycetota</taxon>
        <taxon>Actinomycetes</taxon>
        <taxon>Kitasatosporales</taxon>
        <taxon>Streptomycetaceae</taxon>
        <taxon>Streptomyces</taxon>
    </lineage>
</organism>
<dbReference type="RefSeq" id="WP_345512983.1">
    <property type="nucleotide sequence ID" value="NZ_BAAAXD010000019.1"/>
</dbReference>
<keyword evidence="3" id="KW-0540">Nuclease</keyword>
<keyword evidence="1" id="KW-0732">Signal</keyword>
<dbReference type="PANTHER" id="PTHR24094">
    <property type="entry name" value="SECRETED PROTEIN"/>
    <property type="match status" value="1"/>
</dbReference>
<dbReference type="PANTHER" id="PTHR24094:SF15">
    <property type="entry name" value="AMP-DEPENDENT SYNTHETASE_LIGASE DOMAIN-CONTAINING PROTEIN-RELATED"/>
    <property type="match status" value="1"/>
</dbReference>
<feature type="domain" description="GmrSD restriction endonucleases C-terminal" evidence="2">
    <location>
        <begin position="108"/>
        <end position="208"/>
    </location>
</feature>
<evidence type="ECO:0000313" key="4">
    <source>
        <dbReference type="Proteomes" id="UP001589710"/>
    </source>
</evidence>
<gene>
    <name evidence="3" type="ORF">ACFFTL_22670</name>
</gene>
<sequence>MSGVYARRIGVVVASAALATTTGLLTAPTAQAAMPTPVSASTARTYLSELTVSAEGSSTGYSRDKFPHWITQSGTCNTREVVLKRDGTNVVQDSSCAAVSGSWYSQYDGATWTAASDLDIDHMVPLAEAWRSGASSWTTAQRQSFANDLTRPQLIAVTDNVNQSKSDQDPAEWLPSRTAYRCTYVRAWVHVKHYYNLTVDSAEKSALQSVLNGC</sequence>